<reference evidence="2 3" key="1">
    <citation type="submission" date="2019-06" db="EMBL/GenBank/DDBJ databases">
        <authorList>
            <person name="Deangelis K."/>
            <person name="Huntemann M."/>
            <person name="Clum A."/>
            <person name="Pillay M."/>
            <person name="Palaniappan K."/>
            <person name="Varghese N."/>
            <person name="Mikhailova N."/>
            <person name="Stamatis D."/>
            <person name="Reddy T."/>
            <person name="Daum C."/>
            <person name="Shapiro N."/>
            <person name="Ivanova N."/>
            <person name="Kyrpides N."/>
            <person name="Woyke T."/>
        </authorList>
    </citation>
    <scope>NUCLEOTIDE SEQUENCE [LARGE SCALE GENOMIC DNA]</scope>
    <source>
        <strain evidence="2 3">106R</strain>
    </source>
</reference>
<evidence type="ECO:0000259" key="1">
    <source>
        <dbReference type="Pfam" id="PF01966"/>
    </source>
</evidence>
<feature type="domain" description="HD" evidence="1">
    <location>
        <begin position="32"/>
        <end position="121"/>
    </location>
</feature>
<dbReference type="Gene3D" id="1.10.3210.10">
    <property type="entry name" value="Hypothetical protein af1432"/>
    <property type="match status" value="1"/>
</dbReference>
<dbReference type="PANTHER" id="PTHR35569:SF1">
    <property type="entry name" value="CYANAMIDE HYDRATASE DDI2-RELATED"/>
    <property type="match status" value="1"/>
</dbReference>
<accession>A0AA46QAJ1</accession>
<sequence length="213" mass="24001">MSLTLNGICVPDSAMARQATELVRDTESELLFHHSSRVYYWAALAGQQRKLAYDPELLYVGCLFHDMGLTHDHCSCDKRFEVDGADAAAEFLREHGVSRQDIDRVWTAIALHTTPGIPEYMHPLIALVTAGVEMDVLGINYQGYDSALREQVVAMHPRGENFKEAIIQAFYDGIRHKPDSTFGNVKADVLVDKEPSFVRDNFCSLIRRSMWPA</sequence>
<protein>
    <submittedName>
        <fullName evidence="2">Metal dependent phosphohydrolase</fullName>
    </submittedName>
</protein>
<gene>
    <name evidence="2" type="ORF">FHU12_2189</name>
</gene>
<dbReference type="PANTHER" id="PTHR35569">
    <property type="entry name" value="CYANAMIDE HYDRATASE DDI2-RELATED"/>
    <property type="match status" value="1"/>
</dbReference>
<comment type="caution">
    <text evidence="2">The sequence shown here is derived from an EMBL/GenBank/DDBJ whole genome shotgun (WGS) entry which is preliminary data.</text>
</comment>
<evidence type="ECO:0000313" key="2">
    <source>
        <dbReference type="EMBL" id="TQI84670.1"/>
    </source>
</evidence>
<dbReference type="RefSeq" id="WP_141969261.1">
    <property type="nucleotide sequence ID" value="NZ_JAENMM010000001.1"/>
</dbReference>
<dbReference type="EMBL" id="VFMJ01000001">
    <property type="protein sequence ID" value="TQI84670.1"/>
    <property type="molecule type" value="Genomic_DNA"/>
</dbReference>
<evidence type="ECO:0000313" key="3">
    <source>
        <dbReference type="Proteomes" id="UP000320710"/>
    </source>
</evidence>
<dbReference type="FunFam" id="1.10.3210.10:FF:000032">
    <property type="entry name" value="HD domain-containing protein"/>
    <property type="match status" value="1"/>
</dbReference>
<reference evidence="2 3" key="2">
    <citation type="submission" date="2019-07" db="EMBL/GenBank/DDBJ databases">
        <title>Investigation of anaerobic lignin degradation for improved lignocellulosic biofuels.</title>
        <authorList>
            <person name="Deangelis K.PhD."/>
        </authorList>
    </citation>
    <scope>NUCLEOTIDE SEQUENCE [LARGE SCALE GENOMIC DNA]</scope>
    <source>
        <strain evidence="2 3">106R</strain>
    </source>
</reference>
<organism evidence="2 3">
    <name type="scientific">Serratia marcescens</name>
    <dbReference type="NCBI Taxonomy" id="615"/>
    <lineage>
        <taxon>Bacteria</taxon>
        <taxon>Pseudomonadati</taxon>
        <taxon>Pseudomonadota</taxon>
        <taxon>Gammaproteobacteria</taxon>
        <taxon>Enterobacterales</taxon>
        <taxon>Yersiniaceae</taxon>
        <taxon>Serratia</taxon>
    </lineage>
</organism>
<dbReference type="Proteomes" id="UP000320710">
    <property type="component" value="Unassembled WGS sequence"/>
</dbReference>
<dbReference type="Pfam" id="PF01966">
    <property type="entry name" value="HD"/>
    <property type="match status" value="1"/>
</dbReference>
<name>A0AA46QAJ1_SERMA</name>
<dbReference type="InterPro" id="IPR003607">
    <property type="entry name" value="HD/PDEase_dom"/>
</dbReference>
<dbReference type="SUPFAM" id="SSF109604">
    <property type="entry name" value="HD-domain/PDEase-like"/>
    <property type="match status" value="1"/>
</dbReference>
<proteinExistence type="predicted"/>
<dbReference type="CDD" id="cd00077">
    <property type="entry name" value="HDc"/>
    <property type="match status" value="1"/>
</dbReference>
<dbReference type="AlphaFoldDB" id="A0AA46QAJ1"/>
<dbReference type="InterPro" id="IPR006674">
    <property type="entry name" value="HD_domain"/>
</dbReference>